<evidence type="ECO:0008006" key="2">
    <source>
        <dbReference type="Google" id="ProtNLM"/>
    </source>
</evidence>
<accession>A0A0F9LG19</accession>
<reference evidence="1" key="1">
    <citation type="journal article" date="2015" name="Nature">
        <title>Complex archaea that bridge the gap between prokaryotes and eukaryotes.</title>
        <authorList>
            <person name="Spang A."/>
            <person name="Saw J.H."/>
            <person name="Jorgensen S.L."/>
            <person name="Zaremba-Niedzwiedzka K."/>
            <person name="Martijn J."/>
            <person name="Lind A.E."/>
            <person name="van Eijk R."/>
            <person name="Schleper C."/>
            <person name="Guy L."/>
            <person name="Ettema T.J."/>
        </authorList>
    </citation>
    <scope>NUCLEOTIDE SEQUENCE</scope>
</reference>
<comment type="caution">
    <text evidence="1">The sequence shown here is derived from an EMBL/GenBank/DDBJ whole genome shotgun (WGS) entry which is preliminary data.</text>
</comment>
<dbReference type="EMBL" id="LAZR01006393">
    <property type="protein sequence ID" value="KKM92438.1"/>
    <property type="molecule type" value="Genomic_DNA"/>
</dbReference>
<sequence length="57" mass="6533">MKVYYDKEHDACAVEFDKDDTIFMNTEDGAIEISSCKGGKPEFIEKQLLFPIKESDL</sequence>
<gene>
    <name evidence="1" type="ORF">LCGC14_1218590</name>
</gene>
<protein>
    <recommendedName>
        <fullName evidence="2">DUF2283 domain-containing protein</fullName>
    </recommendedName>
</protein>
<name>A0A0F9LG19_9ZZZZ</name>
<organism evidence="1">
    <name type="scientific">marine sediment metagenome</name>
    <dbReference type="NCBI Taxonomy" id="412755"/>
    <lineage>
        <taxon>unclassified sequences</taxon>
        <taxon>metagenomes</taxon>
        <taxon>ecological metagenomes</taxon>
    </lineage>
</organism>
<evidence type="ECO:0000313" key="1">
    <source>
        <dbReference type="EMBL" id="KKM92438.1"/>
    </source>
</evidence>
<proteinExistence type="predicted"/>
<dbReference type="AlphaFoldDB" id="A0A0F9LG19"/>